<dbReference type="AlphaFoldDB" id="W6Q5A4"/>
<proteinExistence type="predicted"/>
<dbReference type="EMBL" id="HG792016">
    <property type="protein sequence ID" value="CDM31530.1"/>
    <property type="molecule type" value="Genomic_DNA"/>
</dbReference>
<organism evidence="1 2">
    <name type="scientific">Penicillium roqueforti (strain FM164)</name>
    <dbReference type="NCBI Taxonomy" id="1365484"/>
    <lineage>
        <taxon>Eukaryota</taxon>
        <taxon>Fungi</taxon>
        <taxon>Dikarya</taxon>
        <taxon>Ascomycota</taxon>
        <taxon>Pezizomycotina</taxon>
        <taxon>Eurotiomycetes</taxon>
        <taxon>Eurotiomycetidae</taxon>
        <taxon>Eurotiales</taxon>
        <taxon>Aspergillaceae</taxon>
        <taxon>Penicillium</taxon>
    </lineage>
</organism>
<sequence>MSCCPTTDTAALKSTPLHRRIHFIIRECSYCCW</sequence>
<gene>
    <name evidence="1" type="ORF">PROQFM164_S02g001680</name>
</gene>
<evidence type="ECO:0000313" key="2">
    <source>
        <dbReference type="Proteomes" id="UP000030686"/>
    </source>
</evidence>
<protein>
    <submittedName>
        <fullName evidence="1">Genomic scaffold, ProqFM164S02</fullName>
    </submittedName>
</protein>
<keyword evidence="2" id="KW-1185">Reference proteome</keyword>
<accession>W6Q5A4</accession>
<evidence type="ECO:0000313" key="1">
    <source>
        <dbReference type="EMBL" id="CDM31530.1"/>
    </source>
</evidence>
<name>W6Q5A4_PENRF</name>
<reference evidence="1" key="1">
    <citation type="journal article" date="2014" name="Nat. Commun.">
        <title>Multiple recent horizontal transfers of a large genomic region in cheese making fungi.</title>
        <authorList>
            <person name="Cheeseman K."/>
            <person name="Ropars J."/>
            <person name="Renault P."/>
            <person name="Dupont J."/>
            <person name="Gouzy J."/>
            <person name="Branca A."/>
            <person name="Abraham A.L."/>
            <person name="Ceppi M."/>
            <person name="Conseiller E."/>
            <person name="Debuchy R."/>
            <person name="Malagnac F."/>
            <person name="Goarin A."/>
            <person name="Silar P."/>
            <person name="Lacoste S."/>
            <person name="Sallet E."/>
            <person name="Bensimon A."/>
            <person name="Giraud T."/>
            <person name="Brygoo Y."/>
        </authorList>
    </citation>
    <scope>NUCLEOTIDE SEQUENCE [LARGE SCALE GENOMIC DNA]</scope>
    <source>
        <strain evidence="1">FM164</strain>
    </source>
</reference>
<dbReference type="Proteomes" id="UP000030686">
    <property type="component" value="Unassembled WGS sequence"/>
</dbReference>